<organism evidence="3 4">
    <name type="scientific">Bifidobacterium longum subsp. infantis</name>
    <dbReference type="NCBI Taxonomy" id="1682"/>
    <lineage>
        <taxon>Bacteria</taxon>
        <taxon>Bacillati</taxon>
        <taxon>Actinomycetota</taxon>
        <taxon>Actinomycetes</taxon>
        <taxon>Bifidobacteriales</taxon>
        <taxon>Bifidobacteriaceae</taxon>
        <taxon>Bifidobacterium</taxon>
    </lineage>
</organism>
<evidence type="ECO:0000259" key="2">
    <source>
        <dbReference type="Pfam" id="PF02836"/>
    </source>
</evidence>
<gene>
    <name evidence="3" type="ORF">HNS28_06140</name>
</gene>
<dbReference type="PRINTS" id="PR00132">
    <property type="entry name" value="GLHYDRLASE2"/>
</dbReference>
<accession>A0A7D4XYR5</accession>
<dbReference type="InterPro" id="IPR006101">
    <property type="entry name" value="Glyco_hydro_2"/>
</dbReference>
<reference evidence="3 4" key="1">
    <citation type="submission" date="2020-05" db="EMBL/GenBank/DDBJ databases">
        <title>Draft Genome Sequence of Bifidobacterium longum subsp. Infantis BI-G201, a Commercialization Strain.</title>
        <authorList>
            <person name="Song J."/>
            <person name="Xu Y."/>
            <person name="Han D."/>
            <person name="Teng Q."/>
            <person name="Jiang D."/>
            <person name="Liu Q."/>
        </authorList>
    </citation>
    <scope>NUCLEOTIDE SEQUENCE [LARGE SCALE GENOMIC DNA]</scope>
    <source>
        <strain evidence="3 4">BI-G201</strain>
    </source>
</reference>
<sequence>MSFINKCWLFFLPRIRTIFLLFWPKDNLKGFGRHEDSIINGRGENPAVIKRDYELMKWVNANSFRTSHYPYSEENLRMADREGFLVIDECAAVGFMSSLKNLVKRISRGSF</sequence>
<dbReference type="AlphaFoldDB" id="A0A7D4XYR5"/>
<dbReference type="PANTHER" id="PTHR10066">
    <property type="entry name" value="BETA-GLUCURONIDASE"/>
    <property type="match status" value="1"/>
</dbReference>
<comment type="caution">
    <text evidence="3">The sequence shown here is derived from an EMBL/GenBank/DDBJ whole genome shotgun (WGS) entry which is preliminary data.</text>
</comment>
<dbReference type="EMBL" id="JABNND010000012">
    <property type="protein sequence ID" value="NQX51038.1"/>
    <property type="molecule type" value="Genomic_DNA"/>
</dbReference>
<dbReference type="Proteomes" id="UP000551316">
    <property type="component" value="Unassembled WGS sequence"/>
</dbReference>
<dbReference type="GO" id="GO:0019391">
    <property type="term" value="P:glucuronoside catabolic process"/>
    <property type="evidence" value="ECO:0007669"/>
    <property type="project" value="TreeGrafter"/>
</dbReference>
<protein>
    <submittedName>
        <fullName evidence="3">Beta-glucuronidase</fullName>
    </submittedName>
</protein>
<dbReference type="InterPro" id="IPR017853">
    <property type="entry name" value="GH"/>
</dbReference>
<dbReference type="InterPro" id="IPR006103">
    <property type="entry name" value="Glyco_hydro_2_cat"/>
</dbReference>
<dbReference type="GO" id="GO:0005615">
    <property type="term" value="C:extracellular space"/>
    <property type="evidence" value="ECO:0007669"/>
    <property type="project" value="TreeGrafter"/>
</dbReference>
<evidence type="ECO:0000313" key="3">
    <source>
        <dbReference type="EMBL" id="NQX51038.1"/>
    </source>
</evidence>
<comment type="similarity">
    <text evidence="1">Belongs to the glycosyl hydrolase 2 family.</text>
</comment>
<dbReference type="Pfam" id="PF02836">
    <property type="entry name" value="Glyco_hydro_2_C"/>
    <property type="match status" value="1"/>
</dbReference>
<dbReference type="GO" id="GO:0005975">
    <property type="term" value="P:carbohydrate metabolic process"/>
    <property type="evidence" value="ECO:0007669"/>
    <property type="project" value="InterPro"/>
</dbReference>
<feature type="domain" description="Glycoside hydrolase family 2 catalytic" evidence="2">
    <location>
        <begin position="28"/>
        <end position="99"/>
    </location>
</feature>
<evidence type="ECO:0000256" key="1">
    <source>
        <dbReference type="ARBA" id="ARBA00007401"/>
    </source>
</evidence>
<proteinExistence type="inferred from homology"/>
<evidence type="ECO:0000313" key="4">
    <source>
        <dbReference type="Proteomes" id="UP000551316"/>
    </source>
</evidence>
<dbReference type="GO" id="GO:0030246">
    <property type="term" value="F:carbohydrate binding"/>
    <property type="evidence" value="ECO:0007669"/>
    <property type="project" value="TreeGrafter"/>
</dbReference>
<dbReference type="SUPFAM" id="SSF51445">
    <property type="entry name" value="(Trans)glycosidases"/>
    <property type="match status" value="1"/>
</dbReference>
<dbReference type="PANTHER" id="PTHR10066:SF67">
    <property type="entry name" value="BETA-GLUCURONIDASE"/>
    <property type="match status" value="1"/>
</dbReference>
<dbReference type="GO" id="GO:0004566">
    <property type="term" value="F:beta-glucuronidase activity"/>
    <property type="evidence" value="ECO:0007669"/>
    <property type="project" value="TreeGrafter"/>
</dbReference>
<dbReference type="Gene3D" id="3.20.20.80">
    <property type="entry name" value="Glycosidases"/>
    <property type="match status" value="1"/>
</dbReference>
<name>A0A7D4XYR5_BIFLI</name>